<evidence type="ECO:0000256" key="1">
    <source>
        <dbReference type="SAM" id="MobiDB-lite"/>
    </source>
</evidence>
<feature type="region of interest" description="Disordered" evidence="1">
    <location>
        <begin position="211"/>
        <end position="236"/>
    </location>
</feature>
<feature type="region of interest" description="Disordered" evidence="1">
    <location>
        <begin position="413"/>
        <end position="433"/>
    </location>
</feature>
<evidence type="ECO:0000259" key="2">
    <source>
        <dbReference type="Pfam" id="PF02120"/>
    </source>
</evidence>
<dbReference type="Pfam" id="PF02120">
    <property type="entry name" value="Flg_hook"/>
    <property type="match status" value="1"/>
</dbReference>
<dbReference type="InterPro" id="IPR021136">
    <property type="entry name" value="Flagellar_hook_control-like_C"/>
</dbReference>
<dbReference type="Proteomes" id="UP000228859">
    <property type="component" value="Unassembled WGS sequence"/>
</dbReference>
<dbReference type="EMBL" id="DLUI01000024">
    <property type="protein sequence ID" value="DAB39301.1"/>
    <property type="molecule type" value="Genomic_DNA"/>
</dbReference>
<feature type="domain" description="Flagellar hook-length control protein-like C-terminal" evidence="2">
    <location>
        <begin position="340"/>
        <end position="420"/>
    </location>
</feature>
<gene>
    <name evidence="3" type="ORF">CFH83_01455</name>
</gene>
<feature type="compositionally biased region" description="Low complexity" evidence="1">
    <location>
        <begin position="419"/>
        <end position="433"/>
    </location>
</feature>
<dbReference type="AlphaFoldDB" id="A0A2D3WDC2"/>
<dbReference type="InterPro" id="IPR038610">
    <property type="entry name" value="FliK-like_C_sf"/>
</dbReference>
<proteinExistence type="predicted"/>
<dbReference type="RefSeq" id="WP_294894674.1">
    <property type="nucleotide sequence ID" value="NZ_DLUI01000024.1"/>
</dbReference>
<accession>A0A2D3WDC2</accession>
<comment type="caution">
    <text evidence="3">The sequence shown here is derived from an EMBL/GenBank/DDBJ whole genome shotgun (WGS) entry which is preliminary data.</text>
</comment>
<name>A0A2D3WDC2_9BACT</name>
<evidence type="ECO:0000313" key="3">
    <source>
        <dbReference type="EMBL" id="DAB39301.1"/>
    </source>
</evidence>
<dbReference type="CDD" id="cd17470">
    <property type="entry name" value="T3SS_Flik_C"/>
    <property type="match status" value="1"/>
</dbReference>
<protein>
    <recommendedName>
        <fullName evidence="2">Flagellar hook-length control protein-like C-terminal domain-containing protein</fullName>
    </recommendedName>
</protein>
<dbReference type="Gene3D" id="3.30.750.140">
    <property type="match status" value="1"/>
</dbReference>
<feature type="compositionally biased region" description="Polar residues" evidence="1">
    <location>
        <begin position="215"/>
        <end position="229"/>
    </location>
</feature>
<reference evidence="3 4" key="1">
    <citation type="journal article" date="2017" name="Front. Microbiol.">
        <title>Comparative Genomic Analysis of the Class Epsilonproteobacteria and Proposed Reclassification to Epsilonbacteraeota (phyl. nov.).</title>
        <authorList>
            <person name="Waite D.W."/>
            <person name="Vanwonterghem I."/>
            <person name="Rinke C."/>
            <person name="Parks D.H."/>
            <person name="Zhang Y."/>
            <person name="Takai K."/>
            <person name="Sievert S.M."/>
            <person name="Simon J."/>
            <person name="Campbell B.J."/>
            <person name="Hanson T.E."/>
            <person name="Woyke T."/>
            <person name="Klotz M.G."/>
            <person name="Hugenholtz P."/>
        </authorList>
    </citation>
    <scope>NUCLEOTIDE SEQUENCE [LARGE SCALE GENOMIC DNA]</scope>
    <source>
        <strain evidence="3">UBA12443</strain>
    </source>
</reference>
<organism evidence="3 4">
    <name type="scientific">Sulfuricurvum kujiense</name>
    <dbReference type="NCBI Taxonomy" id="148813"/>
    <lineage>
        <taxon>Bacteria</taxon>
        <taxon>Pseudomonadati</taxon>
        <taxon>Campylobacterota</taxon>
        <taxon>Epsilonproteobacteria</taxon>
        <taxon>Campylobacterales</taxon>
        <taxon>Sulfurimonadaceae</taxon>
        <taxon>Sulfuricurvum</taxon>
    </lineage>
</organism>
<sequence>MIIQNKEAQTKTSLADLLGGNTKNSSSSKSNDMFSKLLSSFGMQTKGEEGKIVKSNDFKAIIDPKNSSVKNSNIKELQSLLTGSDEKESALVSNELLNNLSNDQVRTLINRAKEYLKNEITAKNPEYQVDPKSLPKTLAGLVKLAEKMDLNPQSITLSTLVNDTEEKASFPTELLTKPLLDTKTLAALPATIHEESPFEVITQLISEIKGKEQKNATTTSAELSTNAVSEKSEEQPLKTLLQNLDKRETGVTATITASEAHSSDKTSTSTAPTSVKTDALIALLHGTNETKEGDKESSTSLKIEGEGAKTSHTLKADSLEVKSKEAAQSMRLFASDLKEAVQEYKPPFTRLTMKLNPEKLGEVEVTLVQRGNNVHVNIQSNNTNSVAFLAHNATELKAQLASQGITNATMNFMSGGEGQNPQQGFQQQHEQQQNRFRAYESFEDLELNEEQITALEIIIPHYA</sequence>
<evidence type="ECO:0000313" key="4">
    <source>
        <dbReference type="Proteomes" id="UP000228859"/>
    </source>
</evidence>